<name>A0ABS5TEK5_9ACTN</name>
<evidence type="ECO:0000313" key="1">
    <source>
        <dbReference type="EMBL" id="MBT0769480.1"/>
    </source>
</evidence>
<dbReference type="EMBL" id="JAHBAY010000004">
    <property type="protein sequence ID" value="MBT0769480.1"/>
    <property type="molecule type" value="Genomic_DNA"/>
</dbReference>
<sequence>MREIEYPAGHRWHRTSLVDLEAVDHERVVGIVRVTGDVVRVRVAQRVDFDLLVDPVVVRASRPRITLGDTFELTAPQAREVARQLQEAAGIADHVSGRLRPRLVTSQASL</sequence>
<accession>A0ABS5TEK5</accession>
<keyword evidence="2" id="KW-1185">Reference proteome</keyword>
<evidence type="ECO:0000313" key="2">
    <source>
        <dbReference type="Proteomes" id="UP001197247"/>
    </source>
</evidence>
<reference evidence="1 2" key="1">
    <citation type="submission" date="2021-05" db="EMBL/GenBank/DDBJ databases">
        <title>Kineosporia and Streptomyces sp. nov. two new marine actinobacteria isolated from Coral.</title>
        <authorList>
            <person name="Buangrab K."/>
            <person name="Sutthacheep M."/>
            <person name="Yeemin T."/>
            <person name="Harunari E."/>
            <person name="Igarashi Y."/>
            <person name="Kanchanasin P."/>
            <person name="Tanasupawat S."/>
            <person name="Phongsopitanun W."/>
        </authorList>
    </citation>
    <scope>NUCLEOTIDE SEQUENCE [LARGE SCALE GENOMIC DNA]</scope>
    <source>
        <strain evidence="1 2">J2-2</strain>
    </source>
</reference>
<gene>
    <name evidence="1" type="ORF">KIH74_11150</name>
</gene>
<protein>
    <submittedName>
        <fullName evidence="1">Uncharacterized protein</fullName>
    </submittedName>
</protein>
<organism evidence="1 2">
    <name type="scientific">Kineosporia corallincola</name>
    <dbReference type="NCBI Taxonomy" id="2835133"/>
    <lineage>
        <taxon>Bacteria</taxon>
        <taxon>Bacillati</taxon>
        <taxon>Actinomycetota</taxon>
        <taxon>Actinomycetes</taxon>
        <taxon>Kineosporiales</taxon>
        <taxon>Kineosporiaceae</taxon>
        <taxon>Kineosporia</taxon>
    </lineage>
</organism>
<dbReference type="RefSeq" id="WP_214155782.1">
    <property type="nucleotide sequence ID" value="NZ_JAHBAY010000004.1"/>
</dbReference>
<comment type="caution">
    <text evidence="1">The sequence shown here is derived from an EMBL/GenBank/DDBJ whole genome shotgun (WGS) entry which is preliminary data.</text>
</comment>
<dbReference type="Proteomes" id="UP001197247">
    <property type="component" value="Unassembled WGS sequence"/>
</dbReference>
<proteinExistence type="predicted"/>